<protein>
    <submittedName>
        <fullName evidence="1">Sulfur carrier protein ThiS</fullName>
    </submittedName>
</protein>
<dbReference type="Proteomes" id="UP001168579">
    <property type="component" value="Unassembled WGS sequence"/>
</dbReference>
<reference evidence="1" key="2">
    <citation type="submission" date="2023-06" db="EMBL/GenBank/DDBJ databases">
        <authorList>
            <person name="Lucena T."/>
            <person name="Sun Q."/>
        </authorList>
    </citation>
    <scope>NUCLEOTIDE SEQUENCE</scope>
    <source>
        <strain evidence="1">CECT 8869</strain>
    </source>
</reference>
<dbReference type="SUPFAM" id="SSF54285">
    <property type="entry name" value="MoaD/ThiS"/>
    <property type="match status" value="1"/>
</dbReference>
<dbReference type="PANTHER" id="PTHR34472:SF1">
    <property type="entry name" value="SULFUR CARRIER PROTEIN THIS"/>
    <property type="match status" value="1"/>
</dbReference>
<evidence type="ECO:0000313" key="2">
    <source>
        <dbReference type="Proteomes" id="UP001168579"/>
    </source>
</evidence>
<dbReference type="Pfam" id="PF02597">
    <property type="entry name" value="ThiS"/>
    <property type="match status" value="1"/>
</dbReference>
<dbReference type="InterPro" id="IPR016155">
    <property type="entry name" value="Mopterin_synth/thiamin_S_b"/>
</dbReference>
<comment type="caution">
    <text evidence="1">The sequence shown here is derived from an EMBL/GenBank/DDBJ whole genome shotgun (WGS) entry which is preliminary data.</text>
</comment>
<dbReference type="Gene3D" id="3.10.20.30">
    <property type="match status" value="1"/>
</dbReference>
<dbReference type="PANTHER" id="PTHR34472">
    <property type="entry name" value="SULFUR CARRIER PROTEIN THIS"/>
    <property type="match status" value="1"/>
</dbReference>
<dbReference type="InterPro" id="IPR003749">
    <property type="entry name" value="ThiS/MoaD-like"/>
</dbReference>
<dbReference type="InterPro" id="IPR010035">
    <property type="entry name" value="Thi_S"/>
</dbReference>
<accession>A0ABT8RM20</accession>
<keyword evidence="2" id="KW-1185">Reference proteome</keyword>
<dbReference type="InterPro" id="IPR012675">
    <property type="entry name" value="Beta-grasp_dom_sf"/>
</dbReference>
<evidence type="ECO:0000313" key="1">
    <source>
        <dbReference type="EMBL" id="MDO1511633.1"/>
    </source>
</evidence>
<organism evidence="1 2">
    <name type="scientific">Maribacter confluentis</name>
    <dbReference type="NCBI Taxonomy" id="1656093"/>
    <lineage>
        <taxon>Bacteria</taxon>
        <taxon>Pseudomonadati</taxon>
        <taxon>Bacteroidota</taxon>
        <taxon>Flavobacteriia</taxon>
        <taxon>Flavobacteriales</taxon>
        <taxon>Flavobacteriaceae</taxon>
        <taxon>Maribacter</taxon>
    </lineage>
</organism>
<dbReference type="NCBIfam" id="TIGR01683">
    <property type="entry name" value="thiS"/>
    <property type="match status" value="1"/>
</dbReference>
<dbReference type="EMBL" id="JAUKUC010000001">
    <property type="protein sequence ID" value="MDO1511633.1"/>
    <property type="molecule type" value="Genomic_DNA"/>
</dbReference>
<sequence>MITIWVNEERLELEEGTSILHLLQHLDSPKTGIAVAIQNAIVPKNLWESTILSNDDNILIIQATQGG</sequence>
<name>A0ABT8RM20_9FLAO</name>
<proteinExistence type="predicted"/>
<reference evidence="1" key="1">
    <citation type="journal article" date="2014" name="Int. J. Syst. Evol. Microbiol.">
        <title>Complete genome of a new Firmicutes species belonging to the dominant human colonic microbiota ('Ruminococcus bicirculans') reveals two chromosomes and a selective capacity to utilize plant glucans.</title>
        <authorList>
            <consortium name="NISC Comparative Sequencing Program"/>
            <person name="Wegmann U."/>
            <person name="Louis P."/>
            <person name="Goesmann A."/>
            <person name="Henrissat B."/>
            <person name="Duncan S.H."/>
            <person name="Flint H.J."/>
        </authorList>
    </citation>
    <scope>NUCLEOTIDE SEQUENCE</scope>
    <source>
        <strain evidence="1">CECT 8869</strain>
    </source>
</reference>
<dbReference type="CDD" id="cd00565">
    <property type="entry name" value="Ubl_ThiS"/>
    <property type="match status" value="1"/>
</dbReference>
<dbReference type="RefSeq" id="WP_144801122.1">
    <property type="nucleotide sequence ID" value="NZ_JAUKUC010000001.1"/>
</dbReference>
<gene>
    <name evidence="1" type="primary">thiS</name>
    <name evidence="1" type="ORF">Q2T41_03000</name>
</gene>